<dbReference type="InterPro" id="IPR033468">
    <property type="entry name" value="Metaxin_GST"/>
</dbReference>
<evidence type="ECO:0000256" key="4">
    <source>
        <dbReference type="ARBA" id="ARBA00022787"/>
    </source>
</evidence>
<dbReference type="InterPro" id="IPR019564">
    <property type="entry name" value="Sam37/metaxin_N"/>
</dbReference>
<evidence type="ECO:0000256" key="2">
    <source>
        <dbReference type="ARBA" id="ARBA00009170"/>
    </source>
</evidence>
<gene>
    <name evidence="10" type="ORF">RDWZM_007784</name>
</gene>
<keyword evidence="7" id="KW-0472">Membrane</keyword>
<dbReference type="InterPro" id="IPR050931">
    <property type="entry name" value="Mito_Protein_Transport_Metaxin"/>
</dbReference>
<comment type="subcellular location">
    <subcellularLocation>
        <location evidence="1">Mitochondrion outer membrane</location>
    </subcellularLocation>
</comment>
<evidence type="ECO:0000256" key="3">
    <source>
        <dbReference type="ARBA" id="ARBA00022448"/>
    </source>
</evidence>
<dbReference type="GO" id="GO:0015031">
    <property type="term" value="P:protein transport"/>
    <property type="evidence" value="ECO:0007669"/>
    <property type="project" value="UniProtKB-KW"/>
</dbReference>
<dbReference type="GO" id="GO:0001401">
    <property type="term" value="C:SAM complex"/>
    <property type="evidence" value="ECO:0007669"/>
    <property type="project" value="InterPro"/>
</dbReference>
<reference evidence="10" key="1">
    <citation type="submission" date="2022-12" db="EMBL/GenBank/DDBJ databases">
        <title>Genome assemblies of Blomia tropicalis.</title>
        <authorList>
            <person name="Cui Y."/>
        </authorList>
    </citation>
    <scope>NUCLEOTIDE SEQUENCE</scope>
    <source>
        <tissue evidence="10">Adult mites</tissue>
    </source>
</reference>
<name>A0A9Q0M286_BLOTA</name>
<dbReference type="Proteomes" id="UP001142055">
    <property type="component" value="Chromosome 3"/>
</dbReference>
<dbReference type="Pfam" id="PF17171">
    <property type="entry name" value="GST_C_6"/>
    <property type="match status" value="1"/>
</dbReference>
<protein>
    <submittedName>
        <fullName evidence="10">Uncharacterized protein</fullName>
    </submittedName>
</protein>
<sequence>MSAIAKQMSTSIGDSDDGDKLDYVTIFQTEDNIQIMLPELGDRLALQAFFHYHNVKFIMDQRNNAEDMSPDGVLPFIRHGDKLISGYGKIVDYIRKKNNIEVQNRLEVEALTILFNEVVNKSELFYTWLDKDIYEQFTKTRYSIGKPWPLNAFLCWLKKWDVSSKIGEAKNIDLDFENLCLELSDRLERFKKFIFGDKPCEVDTLIYGHIKAIYQNHDIYKNLYNIVEKFPNLIAFMKRIDEQIPKE</sequence>
<feature type="domain" description="Metaxin glutathione S-transferase" evidence="9">
    <location>
        <begin position="180"/>
        <end position="240"/>
    </location>
</feature>
<dbReference type="Gene3D" id="3.40.30.10">
    <property type="entry name" value="Glutaredoxin"/>
    <property type="match status" value="1"/>
</dbReference>
<evidence type="ECO:0000313" key="10">
    <source>
        <dbReference type="EMBL" id="KAJ6216627.1"/>
    </source>
</evidence>
<evidence type="ECO:0000313" key="11">
    <source>
        <dbReference type="Proteomes" id="UP001142055"/>
    </source>
</evidence>
<keyword evidence="4" id="KW-1000">Mitochondrion outer membrane</keyword>
<organism evidence="10 11">
    <name type="scientific">Blomia tropicalis</name>
    <name type="common">Mite</name>
    <dbReference type="NCBI Taxonomy" id="40697"/>
    <lineage>
        <taxon>Eukaryota</taxon>
        <taxon>Metazoa</taxon>
        <taxon>Ecdysozoa</taxon>
        <taxon>Arthropoda</taxon>
        <taxon>Chelicerata</taxon>
        <taxon>Arachnida</taxon>
        <taxon>Acari</taxon>
        <taxon>Acariformes</taxon>
        <taxon>Sarcoptiformes</taxon>
        <taxon>Astigmata</taxon>
        <taxon>Glycyphagoidea</taxon>
        <taxon>Echimyopodidae</taxon>
        <taxon>Blomia</taxon>
    </lineage>
</organism>
<evidence type="ECO:0000256" key="5">
    <source>
        <dbReference type="ARBA" id="ARBA00022927"/>
    </source>
</evidence>
<dbReference type="Gene3D" id="1.20.1050.10">
    <property type="match status" value="1"/>
</dbReference>
<dbReference type="InterPro" id="IPR036282">
    <property type="entry name" value="Glutathione-S-Trfase_C_sf"/>
</dbReference>
<dbReference type="SUPFAM" id="SSF47616">
    <property type="entry name" value="GST C-terminal domain-like"/>
    <property type="match status" value="1"/>
</dbReference>
<keyword evidence="3" id="KW-0813">Transport</keyword>
<evidence type="ECO:0000256" key="1">
    <source>
        <dbReference type="ARBA" id="ARBA00004294"/>
    </source>
</evidence>
<proteinExistence type="inferred from homology"/>
<keyword evidence="6" id="KW-0496">Mitochondrion</keyword>
<comment type="similarity">
    <text evidence="2">Belongs to the metaxin family.</text>
</comment>
<evidence type="ECO:0000256" key="7">
    <source>
        <dbReference type="ARBA" id="ARBA00023136"/>
    </source>
</evidence>
<dbReference type="EMBL" id="JAPWDV010000003">
    <property type="protein sequence ID" value="KAJ6216627.1"/>
    <property type="molecule type" value="Genomic_DNA"/>
</dbReference>
<dbReference type="PANTHER" id="PTHR12289">
    <property type="entry name" value="METAXIN RELATED"/>
    <property type="match status" value="1"/>
</dbReference>
<feature type="domain" description="Mitochondrial outer membrane transport complex Sam37/metaxin N-terminal" evidence="8">
    <location>
        <begin position="44"/>
        <end position="157"/>
    </location>
</feature>
<evidence type="ECO:0000259" key="9">
    <source>
        <dbReference type="Pfam" id="PF17171"/>
    </source>
</evidence>
<dbReference type="GO" id="GO:0007005">
    <property type="term" value="P:mitochondrion organization"/>
    <property type="evidence" value="ECO:0007669"/>
    <property type="project" value="TreeGrafter"/>
</dbReference>
<keyword evidence="5" id="KW-0653">Protein transport</keyword>
<dbReference type="Pfam" id="PF10568">
    <property type="entry name" value="Tom37"/>
    <property type="match status" value="1"/>
</dbReference>
<evidence type="ECO:0000259" key="8">
    <source>
        <dbReference type="Pfam" id="PF10568"/>
    </source>
</evidence>
<comment type="caution">
    <text evidence="10">The sequence shown here is derived from an EMBL/GenBank/DDBJ whole genome shotgun (WGS) entry which is preliminary data.</text>
</comment>
<dbReference type="AlphaFoldDB" id="A0A9Q0M286"/>
<dbReference type="OMA" id="YFQTRCL"/>
<dbReference type="PANTHER" id="PTHR12289:SF38">
    <property type="entry name" value="METAXIN-2"/>
    <property type="match status" value="1"/>
</dbReference>
<keyword evidence="11" id="KW-1185">Reference proteome</keyword>
<evidence type="ECO:0000256" key="6">
    <source>
        <dbReference type="ARBA" id="ARBA00023128"/>
    </source>
</evidence>
<accession>A0A9Q0M286</accession>